<evidence type="ECO:0000313" key="6">
    <source>
        <dbReference type="EMBL" id="EHR36590.1"/>
    </source>
</evidence>
<dbReference type="Pfam" id="PF08239">
    <property type="entry name" value="SH3_3"/>
    <property type="match status" value="1"/>
</dbReference>
<dbReference type="PATRIC" id="fig|883113.3.peg.1259"/>
<dbReference type="InterPro" id="IPR003646">
    <property type="entry name" value="SH3-like_bac-type"/>
</dbReference>
<dbReference type="RefSeq" id="WP_006309465.1">
    <property type="nucleotide sequence ID" value="NZ_JH601133.1"/>
</dbReference>
<keyword evidence="7" id="KW-1185">Reference proteome</keyword>
<keyword evidence="2" id="KW-0961">Cell wall biogenesis/degradation</keyword>
<dbReference type="STRING" id="883113.HMPREF9708_01262"/>
<evidence type="ECO:0000313" key="7">
    <source>
        <dbReference type="Proteomes" id="UP000006190"/>
    </source>
</evidence>
<dbReference type="SUPFAM" id="SSF53187">
    <property type="entry name" value="Zn-dependent exopeptidases"/>
    <property type="match status" value="1"/>
</dbReference>
<dbReference type="AlphaFoldDB" id="H3NK73"/>
<evidence type="ECO:0000259" key="5">
    <source>
        <dbReference type="SMART" id="SM00646"/>
    </source>
</evidence>
<keyword evidence="3" id="KW-0472">Membrane</keyword>
<sequence length="467" mass="52836">MRVSELNRKWSKSQLSPFIPLAITLLILIISGIGLGYLAQHSLLTIDRPGVVIRQQAQTNAKGLASIKKDQQVAILNEKEGWFKVRYDGNIEGWIPNFLLQQTDLPSDQELTAQFDQDTSIYPSKAKKEDQALTVPAATYISINSIQGNWVQLTYQGQPTYVPLDAIRLQSTPKIEEMLADQEEQAQAQAAYQKERQALAEKVYYMQTNEAFYLQADQASGYLYQPDYKQEFKRLEADMTIGSDGIEYVHVQDHNGNQGYLKYSSILEPSYSINHRSLPKAQTLKESTILIDPGHGGEDPGTLSSDQTDNEKNYTLPIAMKLKQTLEALGAKVSLTRDQDEFVSLEDRTNQANQEDPDLFLSIHFDSSWDTTLSGTTTYFYHMEDEHLAETLNSSLRDHNLNNIGVAFGNYFILRESQVPSLLLELGFISNDEELSQLRDEDYQQELTDSVCDGIVNYFQQVQTLAN</sequence>
<dbReference type="SMART" id="SM00646">
    <property type="entry name" value="Ami_3"/>
    <property type="match status" value="1"/>
</dbReference>
<dbReference type="PANTHER" id="PTHR30404">
    <property type="entry name" value="N-ACETYLMURAMOYL-L-ALANINE AMIDASE"/>
    <property type="match status" value="1"/>
</dbReference>
<dbReference type="GO" id="GO:0071555">
    <property type="term" value="P:cell wall organization"/>
    <property type="evidence" value="ECO:0007669"/>
    <property type="project" value="UniProtKB-KW"/>
</dbReference>
<gene>
    <name evidence="6" type="ORF">HMPREF9708_01262</name>
</gene>
<dbReference type="PANTHER" id="PTHR30404:SF7">
    <property type="entry name" value="CELL WALL AMIDASE LYTH-RELATED"/>
    <property type="match status" value="1"/>
</dbReference>
<dbReference type="GO" id="GO:0009253">
    <property type="term" value="P:peptidoglycan catabolic process"/>
    <property type="evidence" value="ECO:0007669"/>
    <property type="project" value="InterPro"/>
</dbReference>
<evidence type="ECO:0000256" key="1">
    <source>
        <dbReference type="ARBA" id="ARBA00022801"/>
    </source>
</evidence>
<dbReference type="CDD" id="cd02696">
    <property type="entry name" value="MurNAc-LAA"/>
    <property type="match status" value="1"/>
</dbReference>
<evidence type="ECO:0000259" key="4">
    <source>
        <dbReference type="SMART" id="SM00287"/>
    </source>
</evidence>
<dbReference type="CDD" id="cd00174">
    <property type="entry name" value="SH3"/>
    <property type="match status" value="1"/>
</dbReference>
<dbReference type="SMART" id="SM00287">
    <property type="entry name" value="SH3b"/>
    <property type="match status" value="1"/>
</dbReference>
<dbReference type="Proteomes" id="UP000006190">
    <property type="component" value="Unassembled WGS sequence"/>
</dbReference>
<feature type="domain" description="MurNAc-LAA" evidence="5">
    <location>
        <begin position="349"/>
        <end position="456"/>
    </location>
</feature>
<keyword evidence="1" id="KW-0378">Hydrolase</keyword>
<protein>
    <recommendedName>
        <fullName evidence="8">N-acetylmuramoyl-L-alanine amidase</fullName>
    </recommendedName>
</protein>
<feature type="domain" description="SH3b" evidence="4">
    <location>
        <begin position="39"/>
        <end position="103"/>
    </location>
</feature>
<dbReference type="OrthoDB" id="9806267at2"/>
<dbReference type="eggNOG" id="COG0860">
    <property type="taxonomic scope" value="Bacteria"/>
</dbReference>
<evidence type="ECO:0008006" key="8">
    <source>
        <dbReference type="Google" id="ProtNLM"/>
    </source>
</evidence>
<reference evidence="6 7" key="1">
    <citation type="submission" date="2012-01" db="EMBL/GenBank/DDBJ databases">
        <title>The Genome Sequence of Facklamia languida CCUG 37842.</title>
        <authorList>
            <consortium name="The Broad Institute Genome Sequencing Platform"/>
            <person name="Earl A."/>
            <person name="Ward D."/>
            <person name="Feldgarden M."/>
            <person name="Gevers D."/>
            <person name="Huys G."/>
            <person name="Young S.K."/>
            <person name="Zeng Q."/>
            <person name="Gargeya S."/>
            <person name="Fitzgerald M."/>
            <person name="Haas B."/>
            <person name="Abouelleil A."/>
            <person name="Alvarado L."/>
            <person name="Arachchi H.M."/>
            <person name="Berlin A."/>
            <person name="Chapman S.B."/>
            <person name="Gearin G."/>
            <person name="Goldberg J."/>
            <person name="Griggs A."/>
            <person name="Gujja S."/>
            <person name="Hansen M."/>
            <person name="Heiman D."/>
            <person name="Howarth C."/>
            <person name="Larimer J."/>
            <person name="Lui A."/>
            <person name="MacDonald P.J.P."/>
            <person name="McCowen C."/>
            <person name="Montmayeur A."/>
            <person name="Murphy C."/>
            <person name="Neiman D."/>
            <person name="Pearson M."/>
            <person name="Priest M."/>
            <person name="Roberts A."/>
            <person name="Saif S."/>
            <person name="Shea T."/>
            <person name="Sisk P."/>
            <person name="Stolte C."/>
            <person name="Sykes S."/>
            <person name="Wortman J."/>
            <person name="Nusbaum C."/>
            <person name="Birren B."/>
        </authorList>
    </citation>
    <scope>NUCLEOTIDE SEQUENCE [LARGE SCALE GENOMIC DNA]</scope>
    <source>
        <strain evidence="6 7">CCUG 37842</strain>
    </source>
</reference>
<proteinExistence type="predicted"/>
<evidence type="ECO:0000256" key="2">
    <source>
        <dbReference type="ARBA" id="ARBA00023316"/>
    </source>
</evidence>
<dbReference type="GO" id="GO:0008745">
    <property type="term" value="F:N-acetylmuramoyl-L-alanine amidase activity"/>
    <property type="evidence" value="ECO:0007669"/>
    <property type="project" value="InterPro"/>
</dbReference>
<dbReference type="Gene3D" id="3.40.630.40">
    <property type="entry name" value="Zn-dependent exopeptidases"/>
    <property type="match status" value="1"/>
</dbReference>
<comment type="caution">
    <text evidence="6">The sequence shown here is derived from an EMBL/GenBank/DDBJ whole genome shotgun (WGS) entry which is preliminary data.</text>
</comment>
<evidence type="ECO:0000256" key="3">
    <source>
        <dbReference type="SAM" id="Phobius"/>
    </source>
</evidence>
<dbReference type="GO" id="GO:0030288">
    <property type="term" value="C:outer membrane-bounded periplasmic space"/>
    <property type="evidence" value="ECO:0007669"/>
    <property type="project" value="TreeGrafter"/>
</dbReference>
<accession>H3NK73</accession>
<dbReference type="Pfam" id="PF01520">
    <property type="entry name" value="Amidase_3"/>
    <property type="match status" value="1"/>
</dbReference>
<dbReference type="HOGENOM" id="CLU_014322_1_0_9"/>
<dbReference type="Gene3D" id="2.30.30.40">
    <property type="entry name" value="SH3 Domains"/>
    <property type="match status" value="1"/>
</dbReference>
<dbReference type="EMBL" id="AGEG01000014">
    <property type="protein sequence ID" value="EHR36590.1"/>
    <property type="molecule type" value="Genomic_DNA"/>
</dbReference>
<keyword evidence="3" id="KW-1133">Transmembrane helix</keyword>
<keyword evidence="3" id="KW-0812">Transmembrane</keyword>
<feature type="transmembrane region" description="Helical" evidence="3">
    <location>
        <begin position="21"/>
        <end position="39"/>
    </location>
</feature>
<dbReference type="InterPro" id="IPR050695">
    <property type="entry name" value="N-acetylmuramoyl_amidase_3"/>
</dbReference>
<name>H3NK73_9LACT</name>
<dbReference type="InterPro" id="IPR002508">
    <property type="entry name" value="MurNAc-LAA_cat"/>
</dbReference>
<organism evidence="6 7">
    <name type="scientific">Facklamia languida CCUG 37842</name>
    <dbReference type="NCBI Taxonomy" id="883113"/>
    <lineage>
        <taxon>Bacteria</taxon>
        <taxon>Bacillati</taxon>
        <taxon>Bacillota</taxon>
        <taxon>Bacilli</taxon>
        <taxon>Lactobacillales</taxon>
        <taxon>Aerococcaceae</taxon>
        <taxon>Facklamia</taxon>
    </lineage>
</organism>